<protein>
    <recommendedName>
        <fullName evidence="7">Major facilitator superfamily (MFS) profile domain-containing protein</fullName>
    </recommendedName>
</protein>
<gene>
    <name evidence="8" type="ORF">IV88_GL000611</name>
</gene>
<evidence type="ECO:0000256" key="6">
    <source>
        <dbReference type="SAM" id="Phobius"/>
    </source>
</evidence>
<organism evidence="8 9">
    <name type="scientific">Pediococcus argentinicus</name>
    <dbReference type="NCBI Taxonomy" id="480391"/>
    <lineage>
        <taxon>Bacteria</taxon>
        <taxon>Bacillati</taxon>
        <taxon>Bacillota</taxon>
        <taxon>Bacilli</taxon>
        <taxon>Lactobacillales</taxon>
        <taxon>Lactobacillaceae</taxon>
        <taxon>Pediococcus</taxon>
    </lineage>
</organism>
<comment type="subcellular location">
    <subcellularLocation>
        <location evidence="1">Cell membrane</location>
        <topology evidence="1">Multi-pass membrane protein</topology>
    </subcellularLocation>
</comment>
<proteinExistence type="predicted"/>
<feature type="domain" description="Major facilitator superfamily (MFS) profile" evidence="7">
    <location>
        <begin position="1"/>
        <end position="359"/>
    </location>
</feature>
<evidence type="ECO:0000256" key="5">
    <source>
        <dbReference type="ARBA" id="ARBA00023136"/>
    </source>
</evidence>
<feature type="transmembrane region" description="Helical" evidence="6">
    <location>
        <begin position="128"/>
        <end position="148"/>
    </location>
</feature>
<dbReference type="GO" id="GO:0022857">
    <property type="term" value="F:transmembrane transporter activity"/>
    <property type="evidence" value="ECO:0007669"/>
    <property type="project" value="InterPro"/>
</dbReference>
<keyword evidence="2" id="KW-0813">Transport</keyword>
<feature type="transmembrane region" description="Helical" evidence="6">
    <location>
        <begin position="327"/>
        <end position="350"/>
    </location>
</feature>
<feature type="transmembrane region" description="Helical" evidence="6">
    <location>
        <begin position="301"/>
        <end position="321"/>
    </location>
</feature>
<feature type="transmembrane region" description="Helical" evidence="6">
    <location>
        <begin position="210"/>
        <end position="229"/>
    </location>
</feature>
<feature type="transmembrane region" description="Helical" evidence="6">
    <location>
        <begin position="12"/>
        <end position="30"/>
    </location>
</feature>
<dbReference type="GO" id="GO:0005886">
    <property type="term" value="C:plasma membrane"/>
    <property type="evidence" value="ECO:0007669"/>
    <property type="project" value="UniProtKB-SubCell"/>
</dbReference>
<dbReference type="Proteomes" id="UP000051249">
    <property type="component" value="Unassembled WGS sequence"/>
</dbReference>
<dbReference type="Gene3D" id="1.20.1250.20">
    <property type="entry name" value="MFS general substrate transporter like domains"/>
    <property type="match status" value="1"/>
</dbReference>
<evidence type="ECO:0000256" key="2">
    <source>
        <dbReference type="ARBA" id="ARBA00022448"/>
    </source>
</evidence>
<keyword evidence="3 6" id="KW-0812">Transmembrane</keyword>
<dbReference type="Pfam" id="PF07690">
    <property type="entry name" value="MFS_1"/>
    <property type="match status" value="1"/>
</dbReference>
<feature type="transmembrane region" description="Helical" evidence="6">
    <location>
        <begin position="265"/>
        <end position="289"/>
    </location>
</feature>
<evidence type="ECO:0000256" key="1">
    <source>
        <dbReference type="ARBA" id="ARBA00004651"/>
    </source>
</evidence>
<keyword evidence="4 6" id="KW-1133">Transmembrane helix</keyword>
<evidence type="ECO:0000256" key="4">
    <source>
        <dbReference type="ARBA" id="ARBA00022989"/>
    </source>
</evidence>
<keyword evidence="5 6" id="KW-0472">Membrane</keyword>
<dbReference type="PANTHER" id="PTHR23523:SF2">
    <property type="entry name" value="2-NITROIMIDAZOLE TRANSPORTER"/>
    <property type="match status" value="1"/>
</dbReference>
<evidence type="ECO:0000313" key="8">
    <source>
        <dbReference type="EMBL" id="KRO26151.1"/>
    </source>
</evidence>
<accession>A0A0R2NK80</accession>
<keyword evidence="9" id="KW-1185">Reference proteome</keyword>
<feature type="transmembrane region" description="Helical" evidence="6">
    <location>
        <begin position="66"/>
        <end position="88"/>
    </location>
</feature>
<evidence type="ECO:0000256" key="3">
    <source>
        <dbReference type="ARBA" id="ARBA00022692"/>
    </source>
</evidence>
<reference evidence="8 9" key="1">
    <citation type="journal article" date="2015" name="Genome Announc.">
        <title>Expanding the biotechnology potential of lactobacilli through comparative genomics of 213 strains and associated genera.</title>
        <authorList>
            <person name="Sun Z."/>
            <person name="Harris H.M."/>
            <person name="McCann A."/>
            <person name="Guo C."/>
            <person name="Argimon S."/>
            <person name="Zhang W."/>
            <person name="Yang X."/>
            <person name="Jeffery I.B."/>
            <person name="Cooney J.C."/>
            <person name="Kagawa T.F."/>
            <person name="Liu W."/>
            <person name="Song Y."/>
            <person name="Salvetti E."/>
            <person name="Wrobel A."/>
            <person name="Rasinkangas P."/>
            <person name="Parkhill J."/>
            <person name="Rea M.C."/>
            <person name="O'Sullivan O."/>
            <person name="Ritari J."/>
            <person name="Douillard F.P."/>
            <person name="Paul Ross R."/>
            <person name="Yang R."/>
            <person name="Briner A.E."/>
            <person name="Felis G.E."/>
            <person name="de Vos W.M."/>
            <person name="Barrangou R."/>
            <person name="Klaenhammer T.R."/>
            <person name="Caufield P.W."/>
            <person name="Cui Y."/>
            <person name="Zhang H."/>
            <person name="O'Toole P.W."/>
        </authorList>
    </citation>
    <scope>NUCLEOTIDE SEQUENCE [LARGE SCALE GENOMIC DNA]</scope>
    <source>
        <strain evidence="8 9">DSM 23026</strain>
    </source>
</reference>
<evidence type="ECO:0000259" key="7">
    <source>
        <dbReference type="PROSITE" id="PS50850"/>
    </source>
</evidence>
<dbReference type="InterPro" id="IPR052524">
    <property type="entry name" value="MFS_Cyanate_Porter"/>
</dbReference>
<dbReference type="InterPro" id="IPR036259">
    <property type="entry name" value="MFS_trans_sf"/>
</dbReference>
<dbReference type="SUPFAM" id="SSF103473">
    <property type="entry name" value="MFS general substrate transporter"/>
    <property type="match status" value="1"/>
</dbReference>
<dbReference type="PROSITE" id="PS50850">
    <property type="entry name" value="MFS"/>
    <property type="match status" value="1"/>
</dbReference>
<dbReference type="AlphaFoldDB" id="A0A0R2NK80"/>
<evidence type="ECO:0000313" key="9">
    <source>
        <dbReference type="Proteomes" id="UP000051249"/>
    </source>
</evidence>
<feature type="transmembrane region" description="Helical" evidence="6">
    <location>
        <begin position="42"/>
        <end position="60"/>
    </location>
</feature>
<sequence>MIQDQFHLSSSVSGILMTIPLLCFGLFSAFAGKLGKIFGSRLIILISLVLMGLGDILRVYSVDLMFLGTLLVGLTITVLNVLLPLFLVEYASENVRGYTGIYSVSMNIWAAIGSAVIVPIANAIGWQLAVQIFSVVALIAAVYLRVVLPNNVTPKSKSTNKELPESISVWKQGRIWTLALFMGMQSFVFYGLLTWIPTIFISKGFSTSEAGLLLGIFQLVGMPASYFVPVLSEKKSARAPLIWSIAAGYGLGIACLVSISKNWPIAILSAVLLGYAVAAVFTYSVSLITLSSRTSAETADVSGMVQTVGYLLAAVSPVLLGSLHASLSWNVILMIVLVVGAIVIGLGLAVNRNLAKQNRGVD</sequence>
<dbReference type="PATRIC" id="fig|480391.4.peg.619"/>
<dbReference type="InterPro" id="IPR020846">
    <property type="entry name" value="MFS_dom"/>
</dbReference>
<name>A0A0R2NK80_9LACO</name>
<dbReference type="PANTHER" id="PTHR23523">
    <property type="match status" value="1"/>
</dbReference>
<feature type="transmembrane region" description="Helical" evidence="6">
    <location>
        <begin position="241"/>
        <end position="259"/>
    </location>
</feature>
<dbReference type="InterPro" id="IPR011701">
    <property type="entry name" value="MFS"/>
</dbReference>
<feature type="transmembrane region" description="Helical" evidence="6">
    <location>
        <begin position="175"/>
        <end position="198"/>
    </location>
</feature>
<feature type="transmembrane region" description="Helical" evidence="6">
    <location>
        <begin position="100"/>
        <end position="122"/>
    </location>
</feature>
<dbReference type="EMBL" id="JQCQ01000002">
    <property type="protein sequence ID" value="KRO26151.1"/>
    <property type="molecule type" value="Genomic_DNA"/>
</dbReference>
<comment type="caution">
    <text evidence="8">The sequence shown here is derived from an EMBL/GenBank/DDBJ whole genome shotgun (WGS) entry which is preliminary data.</text>
</comment>